<dbReference type="AlphaFoldDB" id="A0A5Q0C3B1"/>
<sequence>MTTHLLNLLIALYSLDLTRDEILGLLFVWVAAIQYVSGTKNTDQTSNDKAKSKRKRGREK</sequence>
<feature type="region of interest" description="Disordered" evidence="1">
    <location>
        <begin position="40"/>
        <end position="60"/>
    </location>
</feature>
<reference evidence="2 3" key="1">
    <citation type="submission" date="2019-08" db="EMBL/GenBank/DDBJ databases">
        <title>Prosopis cineraria nodule microbiome.</title>
        <authorList>
            <person name="Ali R."/>
            <person name="Chaluvadi S.R."/>
            <person name="Wang X."/>
        </authorList>
    </citation>
    <scope>NUCLEOTIDE SEQUENCE [LARGE SCALE GENOMIC DNA]</scope>
    <source>
        <strain evidence="2 3">BG7</strain>
    </source>
</reference>
<organism evidence="2 3">
    <name type="scientific">Rhizobium grahamii</name>
    <dbReference type="NCBI Taxonomy" id="1120045"/>
    <lineage>
        <taxon>Bacteria</taxon>
        <taxon>Pseudomonadati</taxon>
        <taxon>Pseudomonadota</taxon>
        <taxon>Alphaproteobacteria</taxon>
        <taxon>Hyphomicrobiales</taxon>
        <taxon>Rhizobiaceae</taxon>
        <taxon>Rhizobium/Agrobacterium group</taxon>
        <taxon>Rhizobium</taxon>
    </lineage>
</organism>
<evidence type="ECO:0000313" key="2">
    <source>
        <dbReference type="EMBL" id="QFY60376.1"/>
    </source>
</evidence>
<keyword evidence="3" id="KW-1185">Reference proteome</keyword>
<evidence type="ECO:0000313" key="3">
    <source>
        <dbReference type="Proteomes" id="UP000326881"/>
    </source>
</evidence>
<dbReference type="KEGG" id="rgr:FZ934_07990"/>
<protein>
    <submittedName>
        <fullName evidence="2">Uncharacterized protein</fullName>
    </submittedName>
</protein>
<proteinExistence type="predicted"/>
<dbReference type="RefSeq" id="WP_153270621.1">
    <property type="nucleotide sequence ID" value="NZ_CP043498.1"/>
</dbReference>
<evidence type="ECO:0000256" key="1">
    <source>
        <dbReference type="SAM" id="MobiDB-lite"/>
    </source>
</evidence>
<accession>A0A5Q0C3B1</accession>
<name>A0A5Q0C3B1_9HYPH</name>
<dbReference type="Proteomes" id="UP000326881">
    <property type="component" value="Chromosome"/>
</dbReference>
<dbReference type="EMBL" id="CP043498">
    <property type="protein sequence ID" value="QFY60376.1"/>
    <property type="molecule type" value="Genomic_DNA"/>
</dbReference>
<gene>
    <name evidence="2" type="ORF">FZ934_07990</name>
</gene>
<feature type="compositionally biased region" description="Basic residues" evidence="1">
    <location>
        <begin position="51"/>
        <end position="60"/>
    </location>
</feature>